<dbReference type="Proteomes" id="UP000678499">
    <property type="component" value="Unassembled WGS sequence"/>
</dbReference>
<dbReference type="OrthoDB" id="5957871at2759"/>
<keyword evidence="8" id="KW-0675">Receptor</keyword>
<evidence type="ECO:0000313" key="13">
    <source>
        <dbReference type="EMBL" id="CAD7280885.1"/>
    </source>
</evidence>
<dbReference type="EMBL" id="CAJPEX010002461">
    <property type="protein sequence ID" value="CAG0921037.1"/>
    <property type="molecule type" value="Genomic_DNA"/>
</dbReference>
<evidence type="ECO:0000313" key="14">
    <source>
        <dbReference type="Proteomes" id="UP000678499"/>
    </source>
</evidence>
<keyword evidence="14" id="KW-1185">Reference proteome</keyword>
<feature type="region of interest" description="Disordered" evidence="10">
    <location>
        <begin position="242"/>
        <end position="301"/>
    </location>
</feature>
<evidence type="ECO:0000256" key="10">
    <source>
        <dbReference type="SAM" id="MobiDB-lite"/>
    </source>
</evidence>
<evidence type="ECO:0000259" key="12">
    <source>
        <dbReference type="PROSITE" id="PS50262"/>
    </source>
</evidence>
<keyword evidence="9" id="KW-0807">Transducer</keyword>
<evidence type="ECO:0000256" key="11">
    <source>
        <dbReference type="SAM" id="Phobius"/>
    </source>
</evidence>
<dbReference type="GO" id="GO:0004930">
    <property type="term" value="F:G protein-coupled receptor activity"/>
    <property type="evidence" value="ECO:0007669"/>
    <property type="project" value="UniProtKB-KW"/>
</dbReference>
<name>A0A7R9BSQ7_9CRUS</name>
<evidence type="ECO:0000256" key="2">
    <source>
        <dbReference type="ARBA" id="ARBA00010663"/>
    </source>
</evidence>
<organism evidence="13">
    <name type="scientific">Notodromas monacha</name>
    <dbReference type="NCBI Taxonomy" id="399045"/>
    <lineage>
        <taxon>Eukaryota</taxon>
        <taxon>Metazoa</taxon>
        <taxon>Ecdysozoa</taxon>
        <taxon>Arthropoda</taxon>
        <taxon>Crustacea</taxon>
        <taxon>Oligostraca</taxon>
        <taxon>Ostracoda</taxon>
        <taxon>Podocopa</taxon>
        <taxon>Podocopida</taxon>
        <taxon>Cypridocopina</taxon>
        <taxon>Cypridoidea</taxon>
        <taxon>Cyprididae</taxon>
        <taxon>Notodromas</taxon>
    </lineage>
</organism>
<dbReference type="EMBL" id="OA884498">
    <property type="protein sequence ID" value="CAD7280885.1"/>
    <property type="molecule type" value="Genomic_DNA"/>
</dbReference>
<keyword evidence="5 11" id="KW-1133">Transmembrane helix</keyword>
<evidence type="ECO:0000256" key="6">
    <source>
        <dbReference type="ARBA" id="ARBA00023040"/>
    </source>
</evidence>
<dbReference type="PROSITE" id="PS50262">
    <property type="entry name" value="G_PROTEIN_RECEP_F1_2"/>
    <property type="match status" value="1"/>
</dbReference>
<dbReference type="InterPro" id="IPR000276">
    <property type="entry name" value="GPCR_Rhodpsn"/>
</dbReference>
<feature type="domain" description="G-protein coupled receptors family 1 profile" evidence="12">
    <location>
        <begin position="108"/>
        <end position="495"/>
    </location>
</feature>
<evidence type="ECO:0000256" key="3">
    <source>
        <dbReference type="ARBA" id="ARBA00022475"/>
    </source>
</evidence>
<dbReference type="Pfam" id="PF00001">
    <property type="entry name" value="7tm_1"/>
    <property type="match status" value="1"/>
</dbReference>
<keyword evidence="3" id="KW-1003">Cell membrane</keyword>
<protein>
    <recommendedName>
        <fullName evidence="12">G-protein coupled receptors family 1 profile domain-containing protein</fullName>
    </recommendedName>
</protein>
<dbReference type="Gene3D" id="1.20.1070.10">
    <property type="entry name" value="Rhodopsin 7-helix transmembrane proteins"/>
    <property type="match status" value="2"/>
</dbReference>
<comment type="subcellular location">
    <subcellularLocation>
        <location evidence="1">Cell membrane</location>
        <topology evidence="1">Multi-pass membrane protein</topology>
    </subcellularLocation>
</comment>
<dbReference type="PRINTS" id="PR00237">
    <property type="entry name" value="GPCRRHODOPSN"/>
</dbReference>
<evidence type="ECO:0000256" key="7">
    <source>
        <dbReference type="ARBA" id="ARBA00023136"/>
    </source>
</evidence>
<feature type="compositionally biased region" description="Polar residues" evidence="10">
    <location>
        <begin position="267"/>
        <end position="295"/>
    </location>
</feature>
<evidence type="ECO:0000256" key="9">
    <source>
        <dbReference type="ARBA" id="ARBA00023224"/>
    </source>
</evidence>
<dbReference type="GO" id="GO:0005886">
    <property type="term" value="C:plasma membrane"/>
    <property type="evidence" value="ECO:0007669"/>
    <property type="project" value="UniProtKB-SubCell"/>
</dbReference>
<dbReference type="PANTHER" id="PTHR24248">
    <property type="entry name" value="ADRENERGIC RECEPTOR-RELATED G-PROTEIN COUPLED RECEPTOR"/>
    <property type="match status" value="1"/>
</dbReference>
<accession>A0A7R9BSQ7</accession>
<feature type="transmembrane region" description="Helical" evidence="11">
    <location>
        <begin position="438"/>
        <end position="462"/>
    </location>
</feature>
<comment type="similarity">
    <text evidence="2">Belongs to the G-protein coupled receptor 1 family.</text>
</comment>
<evidence type="ECO:0000256" key="1">
    <source>
        <dbReference type="ARBA" id="ARBA00004651"/>
    </source>
</evidence>
<dbReference type="SUPFAM" id="SSF81321">
    <property type="entry name" value="Family A G protein-coupled receptor-like"/>
    <property type="match status" value="1"/>
</dbReference>
<proteinExistence type="inferred from homology"/>
<evidence type="ECO:0000256" key="5">
    <source>
        <dbReference type="ARBA" id="ARBA00022989"/>
    </source>
</evidence>
<keyword evidence="7 11" id="KW-0472">Membrane</keyword>
<dbReference type="AlphaFoldDB" id="A0A7R9BSQ7"/>
<evidence type="ECO:0000256" key="8">
    <source>
        <dbReference type="ARBA" id="ARBA00023170"/>
    </source>
</evidence>
<gene>
    <name evidence="13" type="ORF">NMOB1V02_LOCUS8542</name>
</gene>
<dbReference type="InterPro" id="IPR017452">
    <property type="entry name" value="GPCR_Rhodpsn_7TM"/>
</dbReference>
<keyword evidence="4 11" id="KW-0812">Transmembrane</keyword>
<evidence type="ECO:0000256" key="4">
    <source>
        <dbReference type="ARBA" id="ARBA00022692"/>
    </source>
</evidence>
<feature type="transmembrane region" description="Helical" evidence="11">
    <location>
        <begin position="189"/>
        <end position="214"/>
    </location>
</feature>
<reference evidence="13" key="1">
    <citation type="submission" date="2020-11" db="EMBL/GenBank/DDBJ databases">
        <authorList>
            <person name="Tran Van P."/>
        </authorList>
    </citation>
    <scope>NUCLEOTIDE SEQUENCE</scope>
</reference>
<feature type="transmembrane region" description="Helical" evidence="11">
    <location>
        <begin position="147"/>
        <end position="169"/>
    </location>
</feature>
<dbReference type="PANTHER" id="PTHR24248:SF189">
    <property type="entry name" value="ALPHA2-ADRENERGIC-LIKE OCTOPAMINE RECEPTOR, ISOFORM B"/>
    <property type="match status" value="1"/>
</dbReference>
<keyword evidence="6" id="KW-0297">G-protein coupled receptor</keyword>
<sequence>MPLPRVYYSALTGPAIPGSVVPFDAPIEENVGGEPSFDSVEVNQNDGQFLSTLSSSSSTKAPFYSADYGHENDSYFYDDLNASMATTINYIMAFDGQMYPSRYSVARIAITSEKHCREYQQQQQPLYEQKLYPRAVDYMRTRTPKRAAAMIAIVWLVAAGISIPPLLGWSHPQQEGDFPSCELSEDIGYVLYSALGSFYIPSFIMVIVYIRIFFAARERARKNIQAKKNAMAAAAANKNKLSCKQSDDSDAAPPLPPSGQQTGGGNNRSSLRPKGSTTSQGSRHSQHSPPQSTGCLSLKRHRERSGSFEMRGLAGLTGKMGAQLGVAVMEQLSMPSNNLQEIADAISITGEFSEFDASSSTDLGYAAYCSSVIKPMRHKFKALKSIFSRRRADVPQEDHVELSKLAAANRPKASMMASFMRDPEKEKRRIARQKEKRATFVLGLIVGAFILCWLPFFLLYVIQAICHESCHIQEWGFATAFWLGYANSAFNPVIYTIFNKDFRNAFHKILCK</sequence>